<evidence type="ECO:0000259" key="2">
    <source>
        <dbReference type="Pfam" id="PF25906"/>
    </source>
</evidence>
<dbReference type="RefSeq" id="WP_131757846.1">
    <property type="nucleotide sequence ID" value="NZ_CAACUY010000039.1"/>
</dbReference>
<evidence type="ECO:0000259" key="1">
    <source>
        <dbReference type="Pfam" id="PF13556"/>
    </source>
</evidence>
<sequence length="424" mass="46445">MPAHAPPQRHAPTVLPDRAPAATAIADIVRAGLPVLVDELIEEMRAHVPKADALFRLDAGSQARRGIEEMVRRFVDRVAAGAPVLDDDAERYGSFIRDAFLNGCDLNTLLALSQIGARVAWRHFAAAGNRAGFTPDEVSVLAERTFACMELVSAQAVDLFERLYEDAAATLGENRKRLLGALLSELGFSPRPVADLAREARWRLPGSVACVAVDDVFTAGGRLSPALDADVLTDLERPDPCLLVPAPDAAGRYEMLRRGLNGVAYAIGPVVPLEEAALSLRLARRGLALMLRGVLPGAEGHVRCDEHLPSLTMLGDEECLRILVRRALAAFSDCPPERRTRLSETLLTWLDSGSALREVAARLNIHPQTARYRMRQLEDRFGERLHDPDWRFEMQIALRFRALGRPEPALAGAEQPPEPARTAR</sequence>
<gene>
    <name evidence="3" type="ORF">ACFQZM_19520</name>
</gene>
<reference evidence="4" key="1">
    <citation type="journal article" date="2019" name="Int. J. Syst. Evol. Microbiol.">
        <title>The Global Catalogue of Microorganisms (GCM) 10K type strain sequencing project: providing services to taxonomists for standard genome sequencing and annotation.</title>
        <authorList>
            <consortium name="The Broad Institute Genomics Platform"/>
            <consortium name="The Broad Institute Genome Sequencing Center for Infectious Disease"/>
            <person name="Wu L."/>
            <person name="Ma J."/>
        </authorList>
    </citation>
    <scope>NUCLEOTIDE SEQUENCE [LARGE SCALE GENOMIC DNA]</scope>
    <source>
        <strain evidence="4">JCM 9371</strain>
    </source>
</reference>
<keyword evidence="4" id="KW-1185">Reference proteome</keyword>
<evidence type="ECO:0000313" key="4">
    <source>
        <dbReference type="Proteomes" id="UP001597063"/>
    </source>
</evidence>
<dbReference type="Pfam" id="PF25906">
    <property type="entry name" value="PucR-like_N"/>
    <property type="match status" value="1"/>
</dbReference>
<dbReference type="InterPro" id="IPR042070">
    <property type="entry name" value="PucR_C-HTH_sf"/>
</dbReference>
<evidence type="ECO:0000313" key="3">
    <source>
        <dbReference type="EMBL" id="MFD0686698.1"/>
    </source>
</evidence>
<dbReference type="PANTHER" id="PTHR33744">
    <property type="entry name" value="CARBOHYDRATE DIACID REGULATOR"/>
    <property type="match status" value="1"/>
</dbReference>
<feature type="domain" description="PucR-like N-terminal" evidence="2">
    <location>
        <begin position="24"/>
        <end position="183"/>
    </location>
</feature>
<proteinExistence type="predicted"/>
<accession>A0ABW2XMP1</accession>
<dbReference type="EMBL" id="JBHTGP010000011">
    <property type="protein sequence ID" value="MFD0686698.1"/>
    <property type="molecule type" value="Genomic_DNA"/>
</dbReference>
<dbReference type="InterPro" id="IPR058663">
    <property type="entry name" value="PucR-like_N"/>
</dbReference>
<dbReference type="PANTHER" id="PTHR33744:SF1">
    <property type="entry name" value="DNA-BINDING TRANSCRIPTIONAL ACTIVATOR ADER"/>
    <property type="match status" value="1"/>
</dbReference>
<name>A0ABW2XMP1_9ACTN</name>
<protein>
    <submittedName>
        <fullName evidence="3">PucR family transcriptional regulator</fullName>
    </submittedName>
</protein>
<dbReference type="InterPro" id="IPR051448">
    <property type="entry name" value="CdaR-like_regulators"/>
</dbReference>
<dbReference type="Proteomes" id="UP001597063">
    <property type="component" value="Unassembled WGS sequence"/>
</dbReference>
<feature type="domain" description="PucR C-terminal helix-turn-helix" evidence="1">
    <location>
        <begin position="342"/>
        <end position="399"/>
    </location>
</feature>
<dbReference type="InterPro" id="IPR025736">
    <property type="entry name" value="PucR_C-HTH_dom"/>
</dbReference>
<comment type="caution">
    <text evidence="3">The sequence shown here is derived from an EMBL/GenBank/DDBJ whole genome shotgun (WGS) entry which is preliminary data.</text>
</comment>
<organism evidence="3 4">
    <name type="scientific">Actinomadura fibrosa</name>
    <dbReference type="NCBI Taxonomy" id="111802"/>
    <lineage>
        <taxon>Bacteria</taxon>
        <taxon>Bacillati</taxon>
        <taxon>Actinomycetota</taxon>
        <taxon>Actinomycetes</taxon>
        <taxon>Streptosporangiales</taxon>
        <taxon>Thermomonosporaceae</taxon>
        <taxon>Actinomadura</taxon>
    </lineage>
</organism>
<dbReference type="Gene3D" id="1.10.10.2840">
    <property type="entry name" value="PucR C-terminal helix-turn-helix domain"/>
    <property type="match status" value="1"/>
</dbReference>
<dbReference type="Pfam" id="PF13556">
    <property type="entry name" value="HTH_30"/>
    <property type="match status" value="1"/>
</dbReference>